<comment type="caution">
    <text evidence="2">The sequence shown here is derived from an EMBL/GenBank/DDBJ whole genome shotgun (WGS) entry which is preliminary data.</text>
</comment>
<sequence>MHSPGLYSDQQLESERLVAEREGYDIDIVKADMTQPLPFADESFDMIIQPVANCYVEKVKPIWKECYRVLKKGGVLLVGLDNGINYFFDSEDEKYVVNSLPFNPLKNPDQMQQLKKDDFGVQFSHTLEEQIGGQLEAGFTLTNLYEDTNGEGRLHELNIPTFIATRSVK</sequence>
<dbReference type="EMBL" id="BSWK01000007">
    <property type="protein sequence ID" value="GMB86307.1"/>
    <property type="molecule type" value="Genomic_DNA"/>
</dbReference>
<dbReference type="Pfam" id="PF08241">
    <property type="entry name" value="Methyltransf_11"/>
    <property type="match status" value="1"/>
</dbReference>
<dbReference type="GO" id="GO:0008757">
    <property type="term" value="F:S-adenosylmethionine-dependent methyltransferase activity"/>
    <property type="evidence" value="ECO:0007669"/>
    <property type="project" value="InterPro"/>
</dbReference>
<accession>A0AAV5PD53</accession>
<protein>
    <submittedName>
        <fullName evidence="2">Methyltransferase</fullName>
    </submittedName>
</protein>
<feature type="domain" description="Methyltransferase type 11" evidence="1">
    <location>
        <begin position="8"/>
        <end position="78"/>
    </location>
</feature>
<dbReference type="SUPFAM" id="SSF53335">
    <property type="entry name" value="S-adenosyl-L-methionine-dependent methyltransferases"/>
    <property type="match status" value="1"/>
</dbReference>
<dbReference type="CDD" id="cd02440">
    <property type="entry name" value="AdoMet_MTases"/>
    <property type="match status" value="1"/>
</dbReference>
<dbReference type="GO" id="GO:0032259">
    <property type="term" value="P:methylation"/>
    <property type="evidence" value="ECO:0007669"/>
    <property type="project" value="UniProtKB-KW"/>
</dbReference>
<keyword evidence="2" id="KW-0808">Transferase</keyword>
<reference evidence="2" key="1">
    <citation type="submission" date="2023-04" db="EMBL/GenBank/DDBJ databases">
        <title>Draft genome sequences of Lactobacillus delbrueckii subsp. bulgaricus ME-900 and ME-901 with improved acid tolerance.</title>
        <authorList>
            <person name="Ishida T."/>
            <person name="Yamamoto E."/>
            <person name="Koizumi A."/>
            <person name="Fujiwara S."/>
            <person name="Makino S."/>
            <person name="Kano H."/>
            <person name="Kimura K."/>
        </authorList>
    </citation>
    <scope>NUCLEOTIDE SEQUENCE</scope>
    <source>
        <strain evidence="2">ME-900</strain>
    </source>
</reference>
<dbReference type="InterPro" id="IPR013216">
    <property type="entry name" value="Methyltransf_11"/>
</dbReference>
<proteinExistence type="predicted"/>
<keyword evidence="2" id="KW-0489">Methyltransferase</keyword>
<organism evidence="2 3">
    <name type="scientific">Lactobacillus delbrueckii subsp. bulgaricus</name>
    <dbReference type="NCBI Taxonomy" id="1585"/>
    <lineage>
        <taxon>Bacteria</taxon>
        <taxon>Bacillati</taxon>
        <taxon>Bacillota</taxon>
        <taxon>Bacilli</taxon>
        <taxon>Lactobacillales</taxon>
        <taxon>Lactobacillaceae</taxon>
        <taxon>Lactobacillus</taxon>
    </lineage>
</organism>
<dbReference type="Proteomes" id="UP001165243">
    <property type="component" value="Unassembled WGS sequence"/>
</dbReference>
<dbReference type="Gene3D" id="3.40.50.150">
    <property type="entry name" value="Vaccinia Virus protein VP39"/>
    <property type="match status" value="1"/>
</dbReference>
<name>A0AAV5PD53_LACDE</name>
<evidence type="ECO:0000313" key="2">
    <source>
        <dbReference type="EMBL" id="GMB86307.1"/>
    </source>
</evidence>
<evidence type="ECO:0000313" key="3">
    <source>
        <dbReference type="Proteomes" id="UP001165243"/>
    </source>
</evidence>
<gene>
    <name evidence="2" type="ORF">ME0900_06800</name>
</gene>
<dbReference type="InterPro" id="IPR029063">
    <property type="entry name" value="SAM-dependent_MTases_sf"/>
</dbReference>
<evidence type="ECO:0000259" key="1">
    <source>
        <dbReference type="Pfam" id="PF08241"/>
    </source>
</evidence>
<dbReference type="AlphaFoldDB" id="A0AAV5PD53"/>
<dbReference type="RefSeq" id="WP_014564912.1">
    <property type="nucleotide sequence ID" value="NZ_BSWJ01000024.1"/>
</dbReference>